<dbReference type="GO" id="GO:0008830">
    <property type="term" value="F:dTDP-4-dehydrorhamnose 3,5-epimerase activity"/>
    <property type="evidence" value="ECO:0007669"/>
    <property type="project" value="InterPro"/>
</dbReference>
<dbReference type="PANTHER" id="PTHR21047">
    <property type="entry name" value="DTDP-6-DEOXY-D-GLUCOSE-3,5 EPIMERASE"/>
    <property type="match status" value="1"/>
</dbReference>
<dbReference type="InterPro" id="IPR011051">
    <property type="entry name" value="RmlC_Cupin_sf"/>
</dbReference>
<dbReference type="SUPFAM" id="SSF51182">
    <property type="entry name" value="RmlC-like cupins"/>
    <property type="match status" value="1"/>
</dbReference>
<dbReference type="Pfam" id="PF00908">
    <property type="entry name" value="dTDP_sugar_isom"/>
    <property type="match status" value="1"/>
</dbReference>
<evidence type="ECO:0000256" key="1">
    <source>
        <dbReference type="ARBA" id="ARBA00010154"/>
    </source>
</evidence>
<dbReference type="GO" id="GO:0019305">
    <property type="term" value="P:dTDP-rhamnose biosynthetic process"/>
    <property type="evidence" value="ECO:0007669"/>
    <property type="project" value="TreeGrafter"/>
</dbReference>
<dbReference type="InterPro" id="IPR014710">
    <property type="entry name" value="RmlC-like_jellyroll"/>
</dbReference>
<evidence type="ECO:0000256" key="2">
    <source>
        <dbReference type="PIRSR" id="PIRSR600888-1"/>
    </source>
</evidence>
<dbReference type="Proteomes" id="UP000217221">
    <property type="component" value="Chromosome"/>
</dbReference>
<dbReference type="GO" id="GO:0000271">
    <property type="term" value="P:polysaccharide biosynthetic process"/>
    <property type="evidence" value="ECO:0007669"/>
    <property type="project" value="TreeGrafter"/>
</dbReference>
<dbReference type="CDD" id="cd00438">
    <property type="entry name" value="cupin_RmlC"/>
    <property type="match status" value="1"/>
</dbReference>
<evidence type="ECO:0000256" key="3">
    <source>
        <dbReference type="PIRSR" id="PIRSR600888-3"/>
    </source>
</evidence>
<sequence length="175" mass="20038">MILSSIQDVSFFMHKKKLDDRGYFQRISDQNEIEKICSANFIQSSVSFNSSKGTIRGLHFQAAPSKEWKYVTCLRGAIFDCVVDLRKNSETYGQHIEFELTEDNGLSVLIPPGVAHGFQTLENETLISYQMTDVFNESLARTLNWKDFSLDIKWPLDVTQISKSDTEGLPWPVIY</sequence>
<proteinExistence type="inferred from homology"/>
<dbReference type="EMBL" id="CP016782">
    <property type="protein sequence ID" value="ASY28270.1"/>
    <property type="molecule type" value="Genomic_DNA"/>
</dbReference>
<evidence type="ECO:0000313" key="4">
    <source>
        <dbReference type="EMBL" id="ASY28270.1"/>
    </source>
</evidence>
<dbReference type="Gene3D" id="2.60.120.10">
    <property type="entry name" value="Jelly Rolls"/>
    <property type="match status" value="1"/>
</dbReference>
<feature type="active site" description="Proton acceptor" evidence="2">
    <location>
        <position position="59"/>
    </location>
</feature>
<reference evidence="4 5" key="1">
    <citation type="submission" date="2016-07" db="EMBL/GenBank/DDBJ databases">
        <title>High microdiversification within the ubiquitous acI lineage of Actinobacteria.</title>
        <authorList>
            <person name="Neuenschwander S.M."/>
            <person name="Salcher M."/>
            <person name="Ghai R."/>
            <person name="Pernthaler J."/>
        </authorList>
    </citation>
    <scope>NUCLEOTIDE SEQUENCE [LARGE SCALE GENOMIC DNA]</scope>
    <source>
        <strain evidence="4">MMS-VB-114</strain>
    </source>
</reference>
<name>A0A249LGL0_9ACTN</name>
<dbReference type="InterPro" id="IPR000888">
    <property type="entry name" value="RmlC-like"/>
</dbReference>
<dbReference type="AlphaFoldDB" id="A0A249LGL0"/>
<gene>
    <name evidence="4" type="ORF">PHILAsVB114_06635</name>
</gene>
<feature type="active site" description="Proton donor" evidence="2">
    <location>
        <position position="129"/>
    </location>
</feature>
<comment type="similarity">
    <text evidence="1">Belongs to the dTDP-4-dehydrorhamnose 3,5-epimerase family.</text>
</comment>
<dbReference type="PANTHER" id="PTHR21047:SF2">
    <property type="entry name" value="THYMIDINE DIPHOSPHO-4-KETO-RHAMNOSE 3,5-EPIMERASE"/>
    <property type="match status" value="1"/>
</dbReference>
<protein>
    <submittedName>
        <fullName evidence="4">dTDP-4-dehydrorhamnose 3,5-epimerase</fullName>
    </submittedName>
</protein>
<dbReference type="GO" id="GO:0005829">
    <property type="term" value="C:cytosol"/>
    <property type="evidence" value="ECO:0007669"/>
    <property type="project" value="TreeGrafter"/>
</dbReference>
<accession>A0A249LGL0</accession>
<organism evidence="4 5">
    <name type="scientific">Candidatus Planktophila limnetica</name>
    <dbReference type="NCBI Taxonomy" id="573600"/>
    <lineage>
        <taxon>Bacteria</taxon>
        <taxon>Bacillati</taxon>
        <taxon>Actinomycetota</taxon>
        <taxon>Actinomycetes</taxon>
        <taxon>Candidatus Nanopelagicales</taxon>
        <taxon>Candidatus Nanopelagicaceae</taxon>
        <taxon>Candidatus Planktophila</taxon>
    </lineage>
</organism>
<feature type="site" description="Participates in a stacking interaction with the thymidine ring of dTDP-4-oxo-6-deoxyglucose" evidence="3">
    <location>
        <position position="135"/>
    </location>
</feature>
<evidence type="ECO:0000313" key="5">
    <source>
        <dbReference type="Proteomes" id="UP000217221"/>
    </source>
</evidence>
<dbReference type="KEGG" id="plim:PHILAsVB114_06635"/>
<keyword evidence="5" id="KW-1185">Reference proteome</keyword>